<sequence length="460" mass="50387">MTPDDHHQLNTFFSTFDIHSLGEGNINAGVNTLATMLFTVANISRPGSGILNPDGRLIKAGNSLLISGSLSSSLITDDVITELRLCQNNITAQLERVKTTKAREDTADRPKFIKFAEKNIVNQSENMLLSMLKEEHGGMSSIVDKWAIVSLSPPNPAIDEIVSSPKIVVSASTPAELSNLLQGTHLSHPLALHGLNHTSNTERMSDLCTGLMSGRLADGDNGKTAQGYLIITDSDGMLHTLAKNADEHTTWLGHMLWLVDGNAGPELPNYDPTASPLGNVADKFKSALSRAFGKRLNHKSEYPVIHELDMKAAQHRWVEFLKGIEGSLPGISGHARNLLATLVFGALELTSRYTPAAGNPNPLSGIEAFARFLIHRMVNARSVMTYSAREARNDQLKERIQQKLKDGPHTVRDLTRRFSRLAAETCRQLLHELEEEGKVTDIDGEWSLTNSTTQPLTLEI</sequence>
<dbReference type="RefSeq" id="WP_178934632.1">
    <property type="nucleotide sequence ID" value="NZ_JACBAZ010000013.1"/>
</dbReference>
<accession>A0A851GRU0</accession>
<organism evidence="1 2">
    <name type="scientific">Oceaniferula marina</name>
    <dbReference type="NCBI Taxonomy" id="2748318"/>
    <lineage>
        <taxon>Bacteria</taxon>
        <taxon>Pseudomonadati</taxon>
        <taxon>Verrucomicrobiota</taxon>
        <taxon>Verrucomicrobiia</taxon>
        <taxon>Verrucomicrobiales</taxon>
        <taxon>Verrucomicrobiaceae</taxon>
        <taxon>Oceaniferula</taxon>
    </lineage>
</organism>
<comment type="caution">
    <text evidence="1">The sequence shown here is derived from an EMBL/GenBank/DDBJ whole genome shotgun (WGS) entry which is preliminary data.</text>
</comment>
<keyword evidence="2" id="KW-1185">Reference proteome</keyword>
<protein>
    <recommendedName>
        <fullName evidence="3">DUF3987 domain-containing protein</fullName>
    </recommendedName>
</protein>
<dbReference type="EMBL" id="JACBAZ010000013">
    <property type="protein sequence ID" value="NWK57490.1"/>
    <property type="molecule type" value="Genomic_DNA"/>
</dbReference>
<name>A0A851GRU0_9BACT</name>
<proteinExistence type="predicted"/>
<dbReference type="AlphaFoldDB" id="A0A851GRU0"/>
<evidence type="ECO:0000313" key="1">
    <source>
        <dbReference type="EMBL" id="NWK57490.1"/>
    </source>
</evidence>
<gene>
    <name evidence="1" type="ORF">HW115_17870</name>
</gene>
<dbReference type="Proteomes" id="UP000557872">
    <property type="component" value="Unassembled WGS sequence"/>
</dbReference>
<evidence type="ECO:0000313" key="2">
    <source>
        <dbReference type="Proteomes" id="UP000557872"/>
    </source>
</evidence>
<reference evidence="1 2" key="1">
    <citation type="submission" date="2020-07" db="EMBL/GenBank/DDBJ databases">
        <title>Roseicoccus Jingziensis gen. nov., sp. nov., isolated from coastal seawater.</title>
        <authorList>
            <person name="Feng X."/>
        </authorList>
    </citation>
    <scope>NUCLEOTIDE SEQUENCE [LARGE SCALE GENOMIC DNA]</scope>
    <source>
        <strain evidence="1 2">N1E253</strain>
    </source>
</reference>
<evidence type="ECO:0008006" key="3">
    <source>
        <dbReference type="Google" id="ProtNLM"/>
    </source>
</evidence>